<gene>
    <name evidence="1" type="ORF">NNJEOMEG_02369</name>
</gene>
<dbReference type="PROSITE" id="PS51257">
    <property type="entry name" value="PROKAR_LIPOPROTEIN"/>
    <property type="match status" value="1"/>
</dbReference>
<dbReference type="EMBL" id="BLTE01000010">
    <property type="protein sequence ID" value="GFK94523.1"/>
    <property type="molecule type" value="Genomic_DNA"/>
</dbReference>
<sequence length="171" mass="17797">MGDTRQPSESGIASRPGRILLCFAICLALAGCGDPGVELVQGGVTPLDPAVPVGQAMRVGPVFKEVTWEQYVDAQGVTRVLSTGEYRMDLPEARLCPAAGEDGQVKAARAFLRVKFTVDLTAKTFAFTGAEFLVYSAKGWSASHPAGLTAFEDVLAGGSGLDCGVLYAPGS</sequence>
<name>A0A6V8LPM9_9BACT</name>
<keyword evidence="2" id="KW-1185">Reference proteome</keyword>
<reference evidence="1 2" key="1">
    <citation type="submission" date="2020-04" db="EMBL/GenBank/DDBJ databases">
        <authorList>
            <consortium name="Desulfovibrio sp. FSS-1 genome sequencing consortium"/>
            <person name="Shimoshige H."/>
            <person name="Kobayashi H."/>
            <person name="Maekawa T."/>
        </authorList>
    </citation>
    <scope>NUCLEOTIDE SEQUENCE [LARGE SCALE GENOMIC DNA]</scope>
    <source>
        <strain evidence="1 2">SIID29052-01</strain>
    </source>
</reference>
<dbReference type="AlphaFoldDB" id="A0A6V8LPM9"/>
<proteinExistence type="predicted"/>
<evidence type="ECO:0008006" key="3">
    <source>
        <dbReference type="Google" id="ProtNLM"/>
    </source>
</evidence>
<evidence type="ECO:0000313" key="1">
    <source>
        <dbReference type="EMBL" id="GFK94523.1"/>
    </source>
</evidence>
<dbReference type="Proteomes" id="UP000494245">
    <property type="component" value="Unassembled WGS sequence"/>
</dbReference>
<comment type="caution">
    <text evidence="1">The sequence shown here is derived from an EMBL/GenBank/DDBJ whole genome shotgun (WGS) entry which is preliminary data.</text>
</comment>
<accession>A0A6V8LPM9</accession>
<reference evidence="1 2" key="2">
    <citation type="submission" date="2020-05" db="EMBL/GenBank/DDBJ databases">
        <title>Draft genome sequence of Desulfovibrio sp. strainFSS-1.</title>
        <authorList>
            <person name="Shimoshige H."/>
            <person name="Kobayashi H."/>
            <person name="Maekawa T."/>
        </authorList>
    </citation>
    <scope>NUCLEOTIDE SEQUENCE [LARGE SCALE GENOMIC DNA]</scope>
    <source>
        <strain evidence="1 2">SIID29052-01</strain>
    </source>
</reference>
<organism evidence="1 2">
    <name type="scientific">Fundidesulfovibrio magnetotacticus</name>
    <dbReference type="NCBI Taxonomy" id="2730080"/>
    <lineage>
        <taxon>Bacteria</taxon>
        <taxon>Pseudomonadati</taxon>
        <taxon>Thermodesulfobacteriota</taxon>
        <taxon>Desulfovibrionia</taxon>
        <taxon>Desulfovibrionales</taxon>
        <taxon>Desulfovibrionaceae</taxon>
        <taxon>Fundidesulfovibrio</taxon>
    </lineage>
</organism>
<protein>
    <recommendedName>
        <fullName evidence="3">Lipoprotein</fullName>
    </recommendedName>
</protein>
<evidence type="ECO:0000313" key="2">
    <source>
        <dbReference type="Proteomes" id="UP000494245"/>
    </source>
</evidence>